<dbReference type="AlphaFoldDB" id="W6UJI0"/>
<dbReference type="CTD" id="36339593"/>
<sequence length="88" mass="10083">MALRISPTDKASCDEREFWASVWDIINCKKYVTADYTSVDLSPGRIRTQYDTSREVETVPHPTGAGFSFIHAHFDWEQCKCCTPIQHS</sequence>
<comment type="caution">
    <text evidence="1">The sequence shown here is derived from an EMBL/GenBank/DDBJ whole genome shotgun (WGS) entry which is preliminary data.</text>
</comment>
<dbReference type="Proteomes" id="UP000019149">
    <property type="component" value="Unassembled WGS sequence"/>
</dbReference>
<organism evidence="1 2">
    <name type="scientific">Echinococcus granulosus</name>
    <name type="common">Hydatid tapeworm</name>
    <dbReference type="NCBI Taxonomy" id="6210"/>
    <lineage>
        <taxon>Eukaryota</taxon>
        <taxon>Metazoa</taxon>
        <taxon>Spiralia</taxon>
        <taxon>Lophotrochozoa</taxon>
        <taxon>Platyhelminthes</taxon>
        <taxon>Cestoda</taxon>
        <taxon>Eucestoda</taxon>
        <taxon>Cyclophyllidea</taxon>
        <taxon>Taeniidae</taxon>
        <taxon>Echinococcus</taxon>
        <taxon>Echinococcus granulosus group</taxon>
    </lineage>
</organism>
<protein>
    <submittedName>
        <fullName evidence="1">Uncharacterized protein</fullName>
    </submittedName>
</protein>
<name>W6UJI0_ECHGR</name>
<dbReference type="RefSeq" id="XP_024352399.1">
    <property type="nucleotide sequence ID" value="XM_024493127.1"/>
</dbReference>
<dbReference type="GeneID" id="36339593"/>
<gene>
    <name evidence="1" type="ORF">EGR_03878</name>
</gene>
<dbReference type="EMBL" id="APAU02000022">
    <property type="protein sequence ID" value="EUB61203.1"/>
    <property type="molecule type" value="Genomic_DNA"/>
</dbReference>
<accession>W6UJI0</accession>
<keyword evidence="2" id="KW-1185">Reference proteome</keyword>
<evidence type="ECO:0000313" key="2">
    <source>
        <dbReference type="Proteomes" id="UP000019149"/>
    </source>
</evidence>
<reference evidence="1 2" key="1">
    <citation type="journal article" date="2013" name="Nat. Genet.">
        <title>The genome of the hydatid tapeworm Echinococcus granulosus.</title>
        <authorList>
            <person name="Zheng H."/>
            <person name="Zhang W."/>
            <person name="Zhang L."/>
            <person name="Zhang Z."/>
            <person name="Li J."/>
            <person name="Lu G."/>
            <person name="Zhu Y."/>
            <person name="Wang Y."/>
            <person name="Huang Y."/>
            <person name="Liu J."/>
            <person name="Kang H."/>
            <person name="Chen J."/>
            <person name="Wang L."/>
            <person name="Chen A."/>
            <person name="Yu S."/>
            <person name="Gao Z."/>
            <person name="Jin L."/>
            <person name="Gu W."/>
            <person name="Wang Z."/>
            <person name="Zhao L."/>
            <person name="Shi B."/>
            <person name="Wen H."/>
            <person name="Lin R."/>
            <person name="Jones M.K."/>
            <person name="Brejova B."/>
            <person name="Vinar T."/>
            <person name="Zhao G."/>
            <person name="McManus D.P."/>
            <person name="Chen Z."/>
            <person name="Zhou Y."/>
            <person name="Wang S."/>
        </authorList>
    </citation>
    <scope>NUCLEOTIDE SEQUENCE [LARGE SCALE GENOMIC DNA]</scope>
</reference>
<dbReference type="KEGG" id="egl:EGR_03878"/>
<proteinExistence type="predicted"/>
<evidence type="ECO:0000313" key="1">
    <source>
        <dbReference type="EMBL" id="EUB61203.1"/>
    </source>
</evidence>